<feature type="chain" id="PRO_5035303302" description="Piriformospora indica-insensitive protein 2" evidence="7">
    <location>
        <begin position="24"/>
        <end position="461"/>
    </location>
</feature>
<evidence type="ECO:0000256" key="1">
    <source>
        <dbReference type="ARBA" id="ARBA00004236"/>
    </source>
</evidence>
<evidence type="ECO:0000313" key="9">
    <source>
        <dbReference type="Proteomes" id="UP000734854"/>
    </source>
</evidence>
<dbReference type="Pfam" id="PF13855">
    <property type="entry name" value="LRR_8"/>
    <property type="match status" value="1"/>
</dbReference>
<sequence>MAVGDCCFIALVVSLLRCIVVAGEGVEPSLLILPEREQEAAYRALESVNPSVPWRSLYPDDLCLSGPHGIVCDLFPSSNSGDDESPHIVELNFGYVSEFSNNPPCGPDATLPGTLSSFPFLRKVFFYNCFTSTKVVLSTDFWNLSSAVEEIAFYQNPSLGGSLSNRLAGLSRLSRLIVSGSQISGTITSEVGDLRCMEQLILSRNRLRGEIPRSIGRLGRLKVFDVSGNRIGGAIPSEIGRLVELVKLDISSNRIAGRIPAELGGLSRVELLDLSENRLTGGVPAFLAELKNLREIHLSGNPLGGAIPEVWEKLGGVLGVGMSRLGLVGSVPSSMGVYLGSVTYLALDNNKLEGELSEQFRRMESTAMEINLENNGLRGRVPFSAGFVRRLDGKLRLAGNPDLCLGEEHEAGSRRGAAASYLRRCNKTADPQPVLFTSSGFSPENGSLFYLGVLVVFLVSL</sequence>
<evidence type="ECO:0000256" key="4">
    <source>
        <dbReference type="ARBA" id="ARBA00022729"/>
    </source>
</evidence>
<keyword evidence="6" id="KW-0472">Membrane</keyword>
<dbReference type="PANTHER" id="PTHR47988">
    <property type="entry name" value="SOMATIC EMBRYOGENESIS RECEPTOR KINASE 1"/>
    <property type="match status" value="1"/>
</dbReference>
<evidence type="ECO:0008006" key="10">
    <source>
        <dbReference type="Google" id="ProtNLM"/>
    </source>
</evidence>
<dbReference type="AlphaFoldDB" id="A0A8J5G853"/>
<name>A0A8J5G853_ZINOF</name>
<evidence type="ECO:0000313" key="8">
    <source>
        <dbReference type="EMBL" id="KAG6502323.1"/>
    </source>
</evidence>
<accession>A0A8J5G853</accession>
<evidence type="ECO:0000256" key="5">
    <source>
        <dbReference type="ARBA" id="ARBA00022737"/>
    </source>
</evidence>
<reference evidence="8 9" key="1">
    <citation type="submission" date="2020-08" db="EMBL/GenBank/DDBJ databases">
        <title>Plant Genome Project.</title>
        <authorList>
            <person name="Zhang R.-G."/>
        </authorList>
    </citation>
    <scope>NUCLEOTIDE SEQUENCE [LARGE SCALE GENOMIC DNA]</scope>
    <source>
        <tissue evidence="8">Rhizome</tissue>
    </source>
</reference>
<evidence type="ECO:0000256" key="2">
    <source>
        <dbReference type="ARBA" id="ARBA00022475"/>
    </source>
</evidence>
<keyword evidence="9" id="KW-1185">Reference proteome</keyword>
<dbReference type="GO" id="GO:0005886">
    <property type="term" value="C:plasma membrane"/>
    <property type="evidence" value="ECO:0007669"/>
    <property type="project" value="UniProtKB-SubCell"/>
</dbReference>
<gene>
    <name evidence="8" type="ORF">ZIOFF_042215</name>
</gene>
<evidence type="ECO:0000256" key="6">
    <source>
        <dbReference type="ARBA" id="ARBA00023136"/>
    </source>
</evidence>
<keyword evidence="5" id="KW-0677">Repeat</keyword>
<dbReference type="OrthoDB" id="676979at2759"/>
<feature type="signal peptide" evidence="7">
    <location>
        <begin position="1"/>
        <end position="23"/>
    </location>
</feature>
<proteinExistence type="predicted"/>
<keyword evidence="4 7" id="KW-0732">Signal</keyword>
<evidence type="ECO:0000256" key="7">
    <source>
        <dbReference type="SAM" id="SignalP"/>
    </source>
</evidence>
<evidence type="ECO:0000256" key="3">
    <source>
        <dbReference type="ARBA" id="ARBA00022614"/>
    </source>
</evidence>
<keyword evidence="2" id="KW-1003">Cell membrane</keyword>
<dbReference type="Proteomes" id="UP000734854">
    <property type="component" value="Unassembled WGS sequence"/>
</dbReference>
<dbReference type="InterPro" id="IPR001611">
    <property type="entry name" value="Leu-rich_rpt"/>
</dbReference>
<dbReference type="Pfam" id="PF00560">
    <property type="entry name" value="LRR_1"/>
    <property type="match status" value="2"/>
</dbReference>
<dbReference type="EMBL" id="JACMSC010000011">
    <property type="protein sequence ID" value="KAG6502323.1"/>
    <property type="molecule type" value="Genomic_DNA"/>
</dbReference>
<dbReference type="FunFam" id="3.80.10.10:FF:000299">
    <property type="entry name" value="Piriformospora indica-insensitive protein 2"/>
    <property type="match status" value="1"/>
</dbReference>
<comment type="caution">
    <text evidence="8">The sequence shown here is derived from an EMBL/GenBank/DDBJ whole genome shotgun (WGS) entry which is preliminary data.</text>
</comment>
<keyword evidence="3" id="KW-0433">Leucine-rich repeat</keyword>
<organism evidence="8 9">
    <name type="scientific">Zingiber officinale</name>
    <name type="common">Ginger</name>
    <name type="synonym">Amomum zingiber</name>
    <dbReference type="NCBI Taxonomy" id="94328"/>
    <lineage>
        <taxon>Eukaryota</taxon>
        <taxon>Viridiplantae</taxon>
        <taxon>Streptophyta</taxon>
        <taxon>Embryophyta</taxon>
        <taxon>Tracheophyta</taxon>
        <taxon>Spermatophyta</taxon>
        <taxon>Magnoliopsida</taxon>
        <taxon>Liliopsida</taxon>
        <taxon>Zingiberales</taxon>
        <taxon>Zingiberaceae</taxon>
        <taxon>Zingiber</taxon>
    </lineage>
</organism>
<protein>
    <recommendedName>
        <fullName evidence="10">Piriformospora indica-insensitive protein 2</fullName>
    </recommendedName>
</protein>
<comment type="subcellular location">
    <subcellularLocation>
        <location evidence="1">Cell membrane</location>
    </subcellularLocation>
</comment>